<proteinExistence type="inferred from homology"/>
<sequence>MSQSNRELVVNFLSYKLSQKGYRWSQFSDVEEDRTEALEGTESETETPDSLAVNGATGHSSSLAAREATPWAAGDAFELRGDATSQLHVTPGTACQRVAQVVKELFQDGENWGGIVAFFSFGGALCVESEDQEMQVLVSRIAGWMGTYLNAHLEPRVQENGLYGNNAAAESRKGPQRLNRCFLTGMAVARVVLPGSLFSGK</sequence>
<name>A0A8C5L8G9_JACJA</name>
<reference evidence="8" key="2">
    <citation type="submission" date="2025-09" db="UniProtKB">
        <authorList>
            <consortium name="Ensembl"/>
        </authorList>
    </citation>
    <scope>IDENTIFICATION</scope>
</reference>
<dbReference type="PANTHER" id="PTHR11256">
    <property type="entry name" value="BCL-2 RELATED"/>
    <property type="match status" value="1"/>
</dbReference>
<dbReference type="OMA" id="MTMYLDE"/>
<evidence type="ECO:0000256" key="6">
    <source>
        <dbReference type="SAM" id="MobiDB-lite"/>
    </source>
</evidence>
<dbReference type="SUPFAM" id="SSF56854">
    <property type="entry name" value="Bcl-2 inhibitors of programmed cell death"/>
    <property type="match status" value="1"/>
</dbReference>
<dbReference type="InterPro" id="IPR003093">
    <property type="entry name" value="Bcl2_BH4"/>
</dbReference>
<dbReference type="PROSITE" id="PS50062">
    <property type="entry name" value="BCL2_FAMILY"/>
    <property type="match status" value="1"/>
</dbReference>
<accession>A0A8C5L8G9</accession>
<dbReference type="Proteomes" id="UP000694385">
    <property type="component" value="Unassembled WGS sequence"/>
</dbReference>
<dbReference type="InterPro" id="IPR002475">
    <property type="entry name" value="Bcl2-like"/>
</dbReference>
<keyword evidence="9" id="KW-1185">Reference proteome</keyword>
<evidence type="ECO:0000256" key="4">
    <source>
        <dbReference type="ARBA" id="ARBA00023136"/>
    </source>
</evidence>
<evidence type="ECO:0000313" key="9">
    <source>
        <dbReference type="Proteomes" id="UP000694385"/>
    </source>
</evidence>
<dbReference type="GO" id="GO:0005741">
    <property type="term" value="C:mitochondrial outer membrane"/>
    <property type="evidence" value="ECO:0007669"/>
    <property type="project" value="TreeGrafter"/>
</dbReference>
<evidence type="ECO:0000256" key="3">
    <source>
        <dbReference type="ARBA" id="ARBA00022703"/>
    </source>
</evidence>
<dbReference type="PANTHER" id="PTHR11256:SF12">
    <property type="entry name" value="BCL-2-LIKE PROTEIN 1"/>
    <property type="match status" value="1"/>
</dbReference>
<dbReference type="PRINTS" id="PR01864">
    <property type="entry name" value="APOPREGBCLX"/>
</dbReference>
<evidence type="ECO:0000256" key="1">
    <source>
        <dbReference type="ARBA" id="ARBA00004370"/>
    </source>
</evidence>
<dbReference type="Gene3D" id="1.10.437.10">
    <property type="entry name" value="Blc2-like"/>
    <property type="match status" value="1"/>
</dbReference>
<dbReference type="PROSITE" id="PS50063">
    <property type="entry name" value="BH4_2"/>
    <property type="match status" value="1"/>
</dbReference>
<dbReference type="GO" id="GO:0008630">
    <property type="term" value="P:intrinsic apoptotic signaling pathway in response to DNA damage"/>
    <property type="evidence" value="ECO:0007669"/>
    <property type="project" value="TreeGrafter"/>
</dbReference>
<evidence type="ECO:0000313" key="8">
    <source>
        <dbReference type="Ensembl" id="ENSJJAP00000018482.1"/>
    </source>
</evidence>
<feature type="region of interest" description="Disordered" evidence="6">
    <location>
        <begin position="33"/>
        <end position="65"/>
    </location>
</feature>
<dbReference type="GO" id="GO:0008406">
    <property type="term" value="P:gonad development"/>
    <property type="evidence" value="ECO:0007669"/>
    <property type="project" value="UniProtKB-ARBA"/>
</dbReference>
<dbReference type="InterPro" id="IPR046371">
    <property type="entry name" value="Bcl-2_BH1-3"/>
</dbReference>
<keyword evidence="4" id="KW-0472">Membrane</keyword>
<organism evidence="8 9">
    <name type="scientific">Jaculus jaculus</name>
    <name type="common">Lesser Egyptian jerboa</name>
    <dbReference type="NCBI Taxonomy" id="51337"/>
    <lineage>
        <taxon>Eukaryota</taxon>
        <taxon>Metazoa</taxon>
        <taxon>Chordata</taxon>
        <taxon>Craniata</taxon>
        <taxon>Vertebrata</taxon>
        <taxon>Euteleostomi</taxon>
        <taxon>Mammalia</taxon>
        <taxon>Eutheria</taxon>
        <taxon>Euarchontoglires</taxon>
        <taxon>Glires</taxon>
        <taxon>Rodentia</taxon>
        <taxon>Myomorpha</taxon>
        <taxon>Dipodoidea</taxon>
        <taxon>Dipodidae</taxon>
        <taxon>Dipodinae</taxon>
        <taxon>Jaculus</taxon>
    </lineage>
</organism>
<evidence type="ECO:0000256" key="2">
    <source>
        <dbReference type="ARBA" id="ARBA00009458"/>
    </source>
</evidence>
<dbReference type="SMART" id="SM00265">
    <property type="entry name" value="BH4"/>
    <property type="match status" value="1"/>
</dbReference>
<dbReference type="Ensembl" id="ENSJJAT00000025012.1">
    <property type="protein sequence ID" value="ENSJJAP00000018482.1"/>
    <property type="gene ID" value="ENSJJAG00000019736.1"/>
</dbReference>
<dbReference type="InterPro" id="IPR013279">
    <property type="entry name" value="Apop_reg_BclX"/>
</dbReference>
<dbReference type="GO" id="GO:0051400">
    <property type="term" value="F:BH domain binding"/>
    <property type="evidence" value="ECO:0007669"/>
    <property type="project" value="TreeGrafter"/>
</dbReference>
<protein>
    <recommendedName>
        <fullName evidence="7">Apoptosis regulator Bcl-2 family BH4 domain-containing protein</fullName>
    </recommendedName>
</protein>
<keyword evidence="3 5" id="KW-0053">Apoptosis</keyword>
<comment type="similarity">
    <text evidence="2">Belongs to the Bcl-2 family.</text>
</comment>
<evidence type="ECO:0000259" key="7">
    <source>
        <dbReference type="PROSITE" id="PS50063"/>
    </source>
</evidence>
<dbReference type="CDD" id="cd06845">
    <property type="entry name" value="Bcl-2_like"/>
    <property type="match status" value="1"/>
</dbReference>
<feature type="domain" description="Apoptosis regulator Bcl-2 family BH4" evidence="7">
    <location>
        <begin position="5"/>
        <end position="24"/>
    </location>
</feature>
<comment type="subcellular location">
    <subcellularLocation>
        <location evidence="1">Membrane</location>
    </subcellularLocation>
</comment>
<reference evidence="8" key="1">
    <citation type="submission" date="2025-08" db="UniProtKB">
        <authorList>
            <consortium name="Ensembl"/>
        </authorList>
    </citation>
    <scope>IDENTIFICATION</scope>
</reference>
<dbReference type="GeneTree" id="ENSGT01130000278332"/>
<dbReference type="Pfam" id="PF00452">
    <property type="entry name" value="Bcl-2"/>
    <property type="match status" value="1"/>
</dbReference>
<dbReference type="GO" id="GO:0097192">
    <property type="term" value="P:extrinsic apoptotic signaling pathway in absence of ligand"/>
    <property type="evidence" value="ECO:0007669"/>
    <property type="project" value="TreeGrafter"/>
</dbReference>
<feature type="short sequence motif" description="BH4" evidence="5">
    <location>
        <begin position="5"/>
        <end position="24"/>
    </location>
</feature>
<feature type="compositionally biased region" description="Acidic residues" evidence="6">
    <location>
        <begin position="33"/>
        <end position="47"/>
    </location>
</feature>
<dbReference type="GO" id="GO:0001836">
    <property type="term" value="P:release of cytochrome c from mitochondria"/>
    <property type="evidence" value="ECO:0007669"/>
    <property type="project" value="TreeGrafter"/>
</dbReference>
<dbReference type="GO" id="GO:0042981">
    <property type="term" value="P:regulation of apoptotic process"/>
    <property type="evidence" value="ECO:0007669"/>
    <property type="project" value="InterPro"/>
</dbReference>
<dbReference type="Pfam" id="PF02180">
    <property type="entry name" value="BH4"/>
    <property type="match status" value="1"/>
</dbReference>
<dbReference type="AlphaFoldDB" id="A0A8C5L8G9"/>
<evidence type="ECO:0000256" key="5">
    <source>
        <dbReference type="PROSITE-ProRule" id="PRU00025"/>
    </source>
</evidence>
<dbReference type="PRINTS" id="PR01862">
    <property type="entry name" value="BCL2FAMILY"/>
</dbReference>
<dbReference type="InterPro" id="IPR036834">
    <property type="entry name" value="Bcl-2-like_sf"/>
</dbReference>
<dbReference type="InterPro" id="IPR026298">
    <property type="entry name" value="Bcl-2_fam"/>
</dbReference>
<dbReference type="SMART" id="SM00337">
    <property type="entry name" value="BCL"/>
    <property type="match status" value="1"/>
</dbReference>